<dbReference type="InterPro" id="IPR035985">
    <property type="entry name" value="Ubiquitin-activating_enz"/>
</dbReference>
<evidence type="ECO:0000256" key="6">
    <source>
        <dbReference type="ARBA" id="ARBA00026003"/>
    </source>
</evidence>
<dbReference type="InterPro" id="IPR045886">
    <property type="entry name" value="ThiF/MoeB/HesA"/>
</dbReference>
<dbReference type="InterPro" id="IPR000011">
    <property type="entry name" value="UBQ/SUMO-activ_enz_E1-like"/>
</dbReference>
<evidence type="ECO:0000259" key="9">
    <source>
        <dbReference type="Pfam" id="PF00899"/>
    </source>
</evidence>
<dbReference type="GO" id="GO:0005737">
    <property type="term" value="C:cytoplasm"/>
    <property type="evidence" value="ECO:0007669"/>
    <property type="project" value="TreeGrafter"/>
</dbReference>
<feature type="domain" description="THIF-type NAD/FAD binding fold" evidence="9">
    <location>
        <begin position="18"/>
        <end position="331"/>
    </location>
</feature>
<protein>
    <recommendedName>
        <fullName evidence="7">SUMO-activating enzyme subunit 1</fullName>
    </recommendedName>
    <alternativeName>
        <fullName evidence="8">Ubiquitin-like 1-activating enzyme E1A</fullName>
    </alternativeName>
</protein>
<dbReference type="SUPFAM" id="SSF69572">
    <property type="entry name" value="Activating enzymes of the ubiquitin-like proteins"/>
    <property type="match status" value="1"/>
</dbReference>
<organism evidence="10">
    <name type="scientific">Arion vulgaris</name>
    <dbReference type="NCBI Taxonomy" id="1028688"/>
    <lineage>
        <taxon>Eukaryota</taxon>
        <taxon>Metazoa</taxon>
        <taxon>Spiralia</taxon>
        <taxon>Lophotrochozoa</taxon>
        <taxon>Mollusca</taxon>
        <taxon>Gastropoda</taxon>
        <taxon>Heterobranchia</taxon>
        <taxon>Euthyneura</taxon>
        <taxon>Panpulmonata</taxon>
        <taxon>Eupulmonata</taxon>
        <taxon>Stylommatophora</taxon>
        <taxon>Helicina</taxon>
        <taxon>Arionoidea</taxon>
        <taxon>Arionidae</taxon>
        <taxon>Arion</taxon>
    </lineage>
</organism>
<sequence>METDVVMENITEDEAELYDRQIRLWGLDAQRRLRTATVLIIGLKGLGAEVAKNIILSGVKSVTLMDPNPVDEEDKMSQFFVSGSAVGQNRAESSAPQAQLLNPMVSVTADTSNPSEKDDNYFTQFHVICATCCPPSLQCRLDLLCSQHNIKFFTGDVFGFYGFTFSDLGTHDYLHEEIKKKKAKEDEDKSKTTDEITVTKEKIIFGRLKDELAFDWTADTPEMNRKIRQTPTAFFITRVYEEFFEQNGRRPSTFTLEADTKELQNLRIKVLNKLGVPSKVIPEDFYLYGFGELSPVCAIVGGVLGQEIIKAVSQKDAPINNFFLYNGVNNEAMVDKITL</sequence>
<dbReference type="EMBL" id="HACG01025477">
    <property type="protein sequence ID" value="CEK72342.1"/>
    <property type="molecule type" value="Transcribed_RNA"/>
</dbReference>
<evidence type="ECO:0000256" key="8">
    <source>
        <dbReference type="ARBA" id="ARBA00044354"/>
    </source>
</evidence>
<evidence type="ECO:0000256" key="3">
    <source>
        <dbReference type="ARBA" id="ARBA00005673"/>
    </source>
</evidence>
<dbReference type="GO" id="GO:0031510">
    <property type="term" value="C:SUMO activating enzyme complex"/>
    <property type="evidence" value="ECO:0007669"/>
    <property type="project" value="TreeGrafter"/>
</dbReference>
<evidence type="ECO:0000256" key="4">
    <source>
        <dbReference type="ARBA" id="ARBA00022786"/>
    </source>
</evidence>
<dbReference type="CDD" id="cd01492">
    <property type="entry name" value="Aos1_SUMO"/>
    <property type="match status" value="1"/>
</dbReference>
<name>A0A0B6ZVH3_9EUPU</name>
<comment type="pathway">
    <text evidence="2">Protein modification; protein sumoylation.</text>
</comment>
<dbReference type="Pfam" id="PF00899">
    <property type="entry name" value="ThiF"/>
    <property type="match status" value="1"/>
</dbReference>
<dbReference type="Gene3D" id="3.40.50.720">
    <property type="entry name" value="NAD(P)-binding Rossmann-like Domain"/>
    <property type="match status" value="1"/>
</dbReference>
<gene>
    <name evidence="10" type="primary">ORF82008</name>
</gene>
<comment type="subcellular location">
    <subcellularLocation>
        <location evidence="1">Nucleus</location>
    </subcellularLocation>
</comment>
<keyword evidence="4" id="KW-0833">Ubl conjugation pathway</keyword>
<evidence type="ECO:0000256" key="1">
    <source>
        <dbReference type="ARBA" id="ARBA00004123"/>
    </source>
</evidence>
<dbReference type="PANTHER" id="PTHR10953">
    <property type="entry name" value="UBIQUITIN-ACTIVATING ENZYME E1"/>
    <property type="match status" value="1"/>
</dbReference>
<comment type="similarity">
    <text evidence="3">Belongs to the ubiquitin-activating E1 family.</text>
</comment>
<evidence type="ECO:0000256" key="7">
    <source>
        <dbReference type="ARBA" id="ARBA00044187"/>
    </source>
</evidence>
<dbReference type="PANTHER" id="PTHR10953:SF162">
    <property type="entry name" value="SUMO-ACTIVATING ENZYME SUBUNIT 1"/>
    <property type="match status" value="1"/>
</dbReference>
<proteinExistence type="inferred from homology"/>
<dbReference type="PRINTS" id="PR01849">
    <property type="entry name" value="UBIQUITINACT"/>
</dbReference>
<dbReference type="AlphaFoldDB" id="A0A0B6ZVH3"/>
<keyword evidence="5" id="KW-0539">Nucleus</keyword>
<reference evidence="10" key="1">
    <citation type="submission" date="2014-12" db="EMBL/GenBank/DDBJ databases">
        <title>Insight into the proteome of Arion vulgaris.</title>
        <authorList>
            <person name="Aradska J."/>
            <person name="Bulat T."/>
            <person name="Smidak R."/>
            <person name="Sarate P."/>
            <person name="Gangsoo J."/>
            <person name="Sialana F."/>
            <person name="Bilban M."/>
            <person name="Lubec G."/>
        </authorList>
    </citation>
    <scope>NUCLEOTIDE SEQUENCE</scope>
    <source>
        <tissue evidence="10">Skin</tissue>
    </source>
</reference>
<evidence type="ECO:0000313" key="10">
    <source>
        <dbReference type="EMBL" id="CEK72342.1"/>
    </source>
</evidence>
<dbReference type="FunFam" id="3.40.50.720:FF:000744">
    <property type="entry name" value="Smt3 activating enzyme 1"/>
    <property type="match status" value="1"/>
</dbReference>
<dbReference type="InterPro" id="IPR000594">
    <property type="entry name" value="ThiF_NAD_FAD-bd"/>
</dbReference>
<dbReference type="GO" id="GO:0016925">
    <property type="term" value="P:protein sumoylation"/>
    <property type="evidence" value="ECO:0007669"/>
    <property type="project" value="TreeGrafter"/>
</dbReference>
<evidence type="ECO:0000256" key="5">
    <source>
        <dbReference type="ARBA" id="ARBA00023242"/>
    </source>
</evidence>
<comment type="subunit">
    <text evidence="6">Heterodimer of SAE1 and UBA2/SAE2. The heterodimer corresponds to the two domains that are encoded on a single polypeptide chain in ubiquitin-activating enzyme E1. Interacts with UBE2I.</text>
</comment>
<accession>A0A0B6ZVH3</accession>
<dbReference type="GO" id="GO:0019948">
    <property type="term" value="F:SUMO activating enzyme activity"/>
    <property type="evidence" value="ECO:0007669"/>
    <property type="project" value="TreeGrafter"/>
</dbReference>
<evidence type="ECO:0000256" key="2">
    <source>
        <dbReference type="ARBA" id="ARBA00004718"/>
    </source>
</evidence>